<evidence type="ECO:0000313" key="1">
    <source>
        <dbReference type="EMBL" id="OBZ69576.1"/>
    </source>
</evidence>
<dbReference type="AlphaFoldDB" id="A0A1C7LZD7"/>
<proteinExistence type="predicted"/>
<evidence type="ECO:0000313" key="2">
    <source>
        <dbReference type="Proteomes" id="UP000092993"/>
    </source>
</evidence>
<dbReference type="Proteomes" id="UP000092993">
    <property type="component" value="Unassembled WGS sequence"/>
</dbReference>
<reference evidence="1 2" key="1">
    <citation type="submission" date="2016-03" db="EMBL/GenBank/DDBJ databases">
        <title>Whole genome sequencing of Grifola frondosa 9006-11.</title>
        <authorList>
            <person name="Min B."/>
            <person name="Park H."/>
            <person name="Kim J.-G."/>
            <person name="Cho H."/>
            <person name="Oh Y.-L."/>
            <person name="Kong W.-S."/>
            <person name="Choi I.-G."/>
        </authorList>
    </citation>
    <scope>NUCLEOTIDE SEQUENCE [LARGE SCALE GENOMIC DNA]</scope>
    <source>
        <strain evidence="1 2">9006-11</strain>
    </source>
</reference>
<gene>
    <name evidence="1" type="ORF">A0H81_10094</name>
</gene>
<dbReference type="EMBL" id="LUGG01000015">
    <property type="protein sequence ID" value="OBZ69576.1"/>
    <property type="molecule type" value="Genomic_DNA"/>
</dbReference>
<comment type="caution">
    <text evidence="1">The sequence shown here is derived from an EMBL/GenBank/DDBJ whole genome shotgun (WGS) entry which is preliminary data.</text>
</comment>
<name>A0A1C7LZD7_GRIFR</name>
<sequence>MRGSTTRTTSFVWRRILQQKWWLCSSGLPRVSGVLGTLQLSTSGQAVIPGRLYAYQQACVPNVSPRRYDYFDPISQVSTSISICRERYSAIMHHR</sequence>
<keyword evidence="2" id="KW-1185">Reference proteome</keyword>
<accession>A0A1C7LZD7</accession>
<protein>
    <submittedName>
        <fullName evidence="1">Uncharacterized protein</fullName>
    </submittedName>
</protein>
<organism evidence="1 2">
    <name type="scientific">Grifola frondosa</name>
    <name type="common">Maitake</name>
    <name type="synonym">Polyporus frondosus</name>
    <dbReference type="NCBI Taxonomy" id="5627"/>
    <lineage>
        <taxon>Eukaryota</taxon>
        <taxon>Fungi</taxon>
        <taxon>Dikarya</taxon>
        <taxon>Basidiomycota</taxon>
        <taxon>Agaricomycotina</taxon>
        <taxon>Agaricomycetes</taxon>
        <taxon>Polyporales</taxon>
        <taxon>Grifolaceae</taxon>
        <taxon>Grifola</taxon>
    </lineage>
</organism>